<protein>
    <submittedName>
        <fullName evidence="2">Uncharacterized protein</fullName>
    </submittedName>
</protein>
<evidence type="ECO:0000313" key="3">
    <source>
        <dbReference type="Proteomes" id="UP000322080"/>
    </source>
</evidence>
<dbReference type="AlphaFoldDB" id="A0A5D0RLA2"/>
<sequence length="227" mass="25148">MERRFSTGLASLARVSVASFLGVVFLGAMTATAADKDYDIHNNTGVTMQYFYASPVASDDWGDDRLGNRVIQSGYYETIRFSDGSAFCFYDLRAEFEDGSYAEQRSVDVCQADGFNFRYTTPGDAAAAPPVSPGPDRVVNIYNDTGLTMIYFYSSSQDMTTWGADILGDQVLNSDNYLTVDFNDGSGACLYDFKAVFEDNIAEIERFGLDVCAMESYTFRQLDLLID</sequence>
<keyword evidence="3" id="KW-1185">Reference proteome</keyword>
<organism evidence="2 3">
    <name type="scientific">Maritimibacter fusiformis</name>
    <dbReference type="NCBI Taxonomy" id="2603819"/>
    <lineage>
        <taxon>Bacteria</taxon>
        <taxon>Pseudomonadati</taxon>
        <taxon>Pseudomonadota</taxon>
        <taxon>Alphaproteobacteria</taxon>
        <taxon>Rhodobacterales</taxon>
        <taxon>Roseobacteraceae</taxon>
        <taxon>Maritimibacter</taxon>
    </lineage>
</organism>
<evidence type="ECO:0000256" key="1">
    <source>
        <dbReference type="SAM" id="SignalP"/>
    </source>
</evidence>
<evidence type="ECO:0000313" key="2">
    <source>
        <dbReference type="EMBL" id="TYB82233.1"/>
    </source>
</evidence>
<dbReference type="EMBL" id="VSIY01000004">
    <property type="protein sequence ID" value="TYB82233.1"/>
    <property type="molecule type" value="Genomic_DNA"/>
</dbReference>
<reference evidence="2 3" key="1">
    <citation type="submission" date="2019-08" db="EMBL/GenBank/DDBJ databases">
        <title>Identification of a novel species of the genus Boseongicola.</title>
        <authorList>
            <person name="Zhang X.-Q."/>
        </authorList>
    </citation>
    <scope>NUCLEOTIDE SEQUENCE [LARGE SCALE GENOMIC DNA]</scope>
    <source>
        <strain evidence="2 3">HY14</strain>
    </source>
</reference>
<feature type="signal peptide" evidence="1">
    <location>
        <begin position="1"/>
        <end position="33"/>
    </location>
</feature>
<name>A0A5D0RLA2_9RHOB</name>
<dbReference type="Proteomes" id="UP000322080">
    <property type="component" value="Unassembled WGS sequence"/>
</dbReference>
<comment type="caution">
    <text evidence="2">The sequence shown here is derived from an EMBL/GenBank/DDBJ whole genome shotgun (WGS) entry which is preliminary data.</text>
</comment>
<accession>A0A5D0RLA2</accession>
<feature type="chain" id="PRO_5022827788" evidence="1">
    <location>
        <begin position="34"/>
        <end position="227"/>
    </location>
</feature>
<gene>
    <name evidence="2" type="ORF">FVF75_05770</name>
</gene>
<proteinExistence type="predicted"/>
<keyword evidence="1" id="KW-0732">Signal</keyword>